<dbReference type="InterPro" id="IPR058531">
    <property type="entry name" value="Baseplate_J_M"/>
</dbReference>
<dbReference type="Pfam" id="PF26079">
    <property type="entry name" value="Baseplate_J_C"/>
    <property type="match status" value="1"/>
</dbReference>
<evidence type="ECO:0000259" key="2">
    <source>
        <dbReference type="Pfam" id="PF26078"/>
    </source>
</evidence>
<accession>A0A081LGI6</accession>
<dbReference type="OrthoDB" id="2554267at2"/>
<dbReference type="RefSeq" id="WP_034317351.1">
    <property type="nucleotide sequence ID" value="NZ_JBCMYH010000018.1"/>
</dbReference>
<feature type="domain" description="Baseplate J-like central" evidence="2">
    <location>
        <begin position="177"/>
        <end position="253"/>
    </location>
</feature>
<organism evidence="4 5">
    <name type="scientific">Bacillus zhangzhouensis</name>
    <dbReference type="NCBI Taxonomy" id="1178540"/>
    <lineage>
        <taxon>Bacteria</taxon>
        <taxon>Bacillati</taxon>
        <taxon>Bacillota</taxon>
        <taxon>Bacilli</taxon>
        <taxon>Bacillales</taxon>
        <taxon>Bacillaceae</taxon>
        <taxon>Bacillus</taxon>
    </lineage>
</organism>
<proteinExistence type="inferred from homology"/>
<evidence type="ECO:0000256" key="1">
    <source>
        <dbReference type="ARBA" id="ARBA00038087"/>
    </source>
</evidence>
<dbReference type="InterPro" id="IPR052399">
    <property type="entry name" value="Phage_Baseplate_Assmbl_Protein"/>
</dbReference>
<gene>
    <name evidence="4" type="ORF">BA70_01870</name>
</gene>
<feature type="domain" description="Baseplate J-like C-terminal" evidence="3">
    <location>
        <begin position="260"/>
        <end position="345"/>
    </location>
</feature>
<sequence>MFEEQTYEALMERMLDRLPDDIDKRENSVIWNALAPAAAELAQSYIWLDQVFELVFADTAQGEFLDRRAAEVGIERKPATRAVWSASIQPENINIPDGSRFFIEDVYFQYSKDGTLECETPGTDGNGQLTGQPLLSLDTIPGLESMTMKELVIPGQEEEDDASLYERYLIRARREAVSANRAHYKKWAEEVTGVGRAKVFPLWNGEGTVKIVITDGNLDVASDLLVKRVQEYIDPVPGEGEGQAPIGSKATVESAKWLDIDIEVAVELQMDWTLEGAQKEIEEKVKALLKSIAFEKSTIRMSALNDILYHSESVSDYANVLLNGESKNLVLQDIEIPRLRQVKVIEQTG</sequence>
<keyword evidence="5" id="KW-1185">Reference proteome</keyword>
<dbReference type="Proteomes" id="UP000028091">
    <property type="component" value="Unassembled WGS sequence"/>
</dbReference>
<dbReference type="PANTHER" id="PTHR37829:SF3">
    <property type="entry name" value="PROTEIN JAYE-RELATED"/>
    <property type="match status" value="1"/>
</dbReference>
<name>A0A081LGI6_9BACI</name>
<dbReference type="InterPro" id="IPR058530">
    <property type="entry name" value="Baseplate_J-like_C"/>
</dbReference>
<dbReference type="Pfam" id="PF26078">
    <property type="entry name" value="Baseplate_J_M"/>
    <property type="match status" value="1"/>
</dbReference>
<dbReference type="AlphaFoldDB" id="A0A081LGI6"/>
<dbReference type="eggNOG" id="COG3299">
    <property type="taxonomic scope" value="Bacteria"/>
</dbReference>
<dbReference type="EMBL" id="JOTP01000001">
    <property type="protein sequence ID" value="KEP28362.1"/>
    <property type="molecule type" value="Genomic_DNA"/>
</dbReference>
<evidence type="ECO:0000313" key="4">
    <source>
        <dbReference type="EMBL" id="KEP28362.1"/>
    </source>
</evidence>
<evidence type="ECO:0000259" key="3">
    <source>
        <dbReference type="Pfam" id="PF26079"/>
    </source>
</evidence>
<reference evidence="4 5" key="1">
    <citation type="submission" date="2012-09" db="EMBL/GenBank/DDBJ databases">
        <title>Genome Sequence of Bacillus sp. DW5-4.</title>
        <authorList>
            <person name="Lai Q."/>
            <person name="Liu Y."/>
            <person name="Shao Z."/>
        </authorList>
    </citation>
    <scope>NUCLEOTIDE SEQUENCE [LARGE SCALE GENOMIC DNA]</scope>
    <source>
        <strain evidence="4 5">DW5-4</strain>
    </source>
</reference>
<comment type="caution">
    <text evidence="4">The sequence shown here is derived from an EMBL/GenBank/DDBJ whole genome shotgun (WGS) entry which is preliminary data.</text>
</comment>
<evidence type="ECO:0000313" key="5">
    <source>
        <dbReference type="Proteomes" id="UP000028091"/>
    </source>
</evidence>
<comment type="similarity">
    <text evidence="1">Belongs to the Mu gp47/PBSX XkdT family.</text>
</comment>
<protein>
    <submittedName>
        <fullName evidence="4">Phage portal protein</fullName>
    </submittedName>
</protein>
<dbReference type="PANTHER" id="PTHR37829">
    <property type="entry name" value="PHAGE-LIKE ELEMENT PBSX PROTEIN XKDT"/>
    <property type="match status" value="1"/>
</dbReference>